<proteinExistence type="predicted"/>
<sequence>MKNPSFTPTQTVNMFIRYKKEGNSVPLMVWDSLRNYQKWNQIELTGLLNASGYFPDILFEPGMEEKIQTLLQDFQKRTVEIPIR</sequence>
<dbReference type="Proteomes" id="UP000298458">
    <property type="component" value="Unassembled WGS sequence"/>
</dbReference>
<evidence type="ECO:0000313" key="2">
    <source>
        <dbReference type="Proteomes" id="UP000298458"/>
    </source>
</evidence>
<gene>
    <name evidence="1" type="ORF">EHO60_04485</name>
</gene>
<keyword evidence="2" id="KW-1185">Reference proteome</keyword>
<evidence type="ECO:0000313" key="1">
    <source>
        <dbReference type="EMBL" id="TGK12549.1"/>
    </source>
</evidence>
<dbReference type="AlphaFoldDB" id="A0A4R9GIU8"/>
<organism evidence="1 2">
    <name type="scientific">Leptospira fletcheri</name>
    <dbReference type="NCBI Taxonomy" id="2484981"/>
    <lineage>
        <taxon>Bacteria</taxon>
        <taxon>Pseudomonadati</taxon>
        <taxon>Spirochaetota</taxon>
        <taxon>Spirochaetia</taxon>
        <taxon>Leptospirales</taxon>
        <taxon>Leptospiraceae</taxon>
        <taxon>Leptospira</taxon>
    </lineage>
</organism>
<protein>
    <submittedName>
        <fullName evidence="1">Uncharacterized protein</fullName>
    </submittedName>
</protein>
<dbReference type="OrthoDB" id="331496at2"/>
<name>A0A4R9GIU8_9LEPT</name>
<dbReference type="EMBL" id="RQET01000004">
    <property type="protein sequence ID" value="TGK12549.1"/>
    <property type="molecule type" value="Genomic_DNA"/>
</dbReference>
<dbReference type="RefSeq" id="WP_135767949.1">
    <property type="nucleotide sequence ID" value="NZ_RQET01000004.1"/>
</dbReference>
<accession>A0A4R9GIU8</accession>
<reference evidence="1" key="1">
    <citation type="journal article" date="2019" name="PLoS Negl. Trop. Dis.">
        <title>Revisiting the worldwide diversity of Leptospira species in the environment.</title>
        <authorList>
            <person name="Vincent A.T."/>
            <person name="Schiettekatte O."/>
            <person name="Bourhy P."/>
            <person name="Veyrier F.J."/>
            <person name="Picardeau M."/>
        </authorList>
    </citation>
    <scope>NUCLEOTIDE SEQUENCE [LARGE SCALE GENOMIC DNA]</scope>
    <source>
        <strain evidence="1">SSW15</strain>
    </source>
</reference>
<comment type="caution">
    <text evidence="1">The sequence shown here is derived from an EMBL/GenBank/DDBJ whole genome shotgun (WGS) entry which is preliminary data.</text>
</comment>